<feature type="transmembrane region" description="Helical" evidence="5">
    <location>
        <begin position="318"/>
        <end position="337"/>
    </location>
</feature>
<keyword evidence="3 5" id="KW-1133">Transmembrane helix</keyword>
<keyword evidence="2 5" id="KW-0812">Transmembrane</keyword>
<name>A0ABR1P4C8_DIAER</name>
<evidence type="ECO:0000256" key="3">
    <source>
        <dbReference type="ARBA" id="ARBA00022989"/>
    </source>
</evidence>
<dbReference type="EMBL" id="JAKNSF020000046">
    <property type="protein sequence ID" value="KAK7725895.1"/>
    <property type="molecule type" value="Genomic_DNA"/>
</dbReference>
<evidence type="ECO:0000256" key="4">
    <source>
        <dbReference type="ARBA" id="ARBA00023136"/>
    </source>
</evidence>
<sequence length="540" mass="59216">MSTRSSQLSMTASQEQEKGFEQIELGPIKSVVVVQPLPDEYSQHGDQNGTGRRIVTEEEAKEHTAYAYKTSLKWGILAVLWMVQIAMNMNGSLYANAQVSMADFFDVSVQKTTYGNMAFLISYAFGCELWAPWSEELGRKWLMQASMGLVILFTAAVPFSPNFTIVLVLRILTGLATAGGSLTLGVAADMYKPHQQQHAVAFIAWGSMLGSALPPIASGFMELHLGAVGWKWCFWVIALFGALILVLHLVIVPETSYKAALDSYAKKRRESARREGNESLDLNLYGPTEGVSIRDRFELKEFGQTVFRPFKFLFTEPIVYCLSALSACGDAIVFLFMEVFGHIYGEKFGFNKGTTGLMFIPLALGYTIGYFIQLYFNRRSKKSRAADPSSQDAQYEGRMDVLVYTAPCLPIGLAIFAATANSSYGHLAWIGTMVGVFSIGIANYTIYASTIDYMVAAYGFYAASATGGNGFARDFLAGALTPAAGPWVKAMGPQKMCGMLAVISGLFCVVCIGVRLRGAWLRRRSKYTVQDVSASEEEAD</sequence>
<dbReference type="SUPFAM" id="SSF103473">
    <property type="entry name" value="MFS general substrate transporter"/>
    <property type="match status" value="1"/>
</dbReference>
<evidence type="ECO:0000256" key="5">
    <source>
        <dbReference type="SAM" id="Phobius"/>
    </source>
</evidence>
<feature type="transmembrane region" description="Helical" evidence="5">
    <location>
        <begin position="229"/>
        <end position="251"/>
    </location>
</feature>
<proteinExistence type="predicted"/>
<dbReference type="InterPro" id="IPR036259">
    <property type="entry name" value="MFS_trans_sf"/>
</dbReference>
<dbReference type="InterPro" id="IPR020846">
    <property type="entry name" value="MFS_dom"/>
</dbReference>
<dbReference type="Pfam" id="PF07690">
    <property type="entry name" value="MFS_1"/>
    <property type="match status" value="1"/>
</dbReference>
<keyword evidence="8" id="KW-1185">Reference proteome</keyword>
<reference evidence="7 8" key="1">
    <citation type="submission" date="2024-02" db="EMBL/GenBank/DDBJ databases">
        <title>De novo assembly and annotation of 12 fungi associated with fruit tree decline syndrome in Ontario, Canada.</title>
        <authorList>
            <person name="Sulman M."/>
            <person name="Ellouze W."/>
            <person name="Ilyukhin E."/>
        </authorList>
    </citation>
    <scope>NUCLEOTIDE SEQUENCE [LARGE SCALE GENOMIC DNA]</scope>
    <source>
        <strain evidence="7 8">M169</strain>
    </source>
</reference>
<comment type="caution">
    <text evidence="7">The sequence shown here is derived from an EMBL/GenBank/DDBJ whole genome shotgun (WGS) entry which is preliminary data.</text>
</comment>
<gene>
    <name evidence="7" type="ORF">SLS63_007887</name>
</gene>
<dbReference type="PANTHER" id="PTHR23502:SF13">
    <property type="entry name" value="MULTIDRUG TRANSPORTER, PUTATIVE (AFU_ORTHOLOGUE AFUA_2G12550)-RELATED"/>
    <property type="match status" value="1"/>
</dbReference>
<evidence type="ECO:0000313" key="8">
    <source>
        <dbReference type="Proteomes" id="UP001430848"/>
    </source>
</evidence>
<keyword evidence="4 5" id="KW-0472">Membrane</keyword>
<dbReference type="PROSITE" id="PS50850">
    <property type="entry name" value="MFS"/>
    <property type="match status" value="1"/>
</dbReference>
<feature type="transmembrane region" description="Helical" evidence="5">
    <location>
        <begin position="357"/>
        <end position="376"/>
    </location>
</feature>
<dbReference type="Proteomes" id="UP001430848">
    <property type="component" value="Unassembled WGS sequence"/>
</dbReference>
<organism evidence="7 8">
    <name type="scientific">Diaporthe eres</name>
    <name type="common">Phomopsis oblonga</name>
    <dbReference type="NCBI Taxonomy" id="83184"/>
    <lineage>
        <taxon>Eukaryota</taxon>
        <taxon>Fungi</taxon>
        <taxon>Dikarya</taxon>
        <taxon>Ascomycota</taxon>
        <taxon>Pezizomycotina</taxon>
        <taxon>Sordariomycetes</taxon>
        <taxon>Sordariomycetidae</taxon>
        <taxon>Diaporthales</taxon>
        <taxon>Diaporthaceae</taxon>
        <taxon>Diaporthe</taxon>
        <taxon>Diaporthe eres species complex</taxon>
    </lineage>
</organism>
<feature type="transmembrane region" description="Helical" evidence="5">
    <location>
        <begin position="165"/>
        <end position="187"/>
    </location>
</feature>
<evidence type="ECO:0000256" key="1">
    <source>
        <dbReference type="ARBA" id="ARBA00004141"/>
    </source>
</evidence>
<feature type="domain" description="Major facilitator superfamily (MFS) profile" evidence="6">
    <location>
        <begin position="76"/>
        <end position="516"/>
    </location>
</feature>
<dbReference type="Gene3D" id="1.20.1250.20">
    <property type="entry name" value="MFS general substrate transporter like domains"/>
    <property type="match status" value="1"/>
</dbReference>
<feature type="transmembrane region" description="Helical" evidence="5">
    <location>
        <begin position="453"/>
        <end position="472"/>
    </location>
</feature>
<feature type="transmembrane region" description="Helical" evidence="5">
    <location>
        <begin position="74"/>
        <end position="94"/>
    </location>
</feature>
<feature type="transmembrane region" description="Helical" evidence="5">
    <location>
        <begin position="114"/>
        <end position="134"/>
    </location>
</feature>
<protein>
    <recommendedName>
        <fullName evidence="6">Major facilitator superfamily (MFS) profile domain-containing protein</fullName>
    </recommendedName>
</protein>
<feature type="transmembrane region" description="Helical" evidence="5">
    <location>
        <begin position="401"/>
        <end position="420"/>
    </location>
</feature>
<comment type="subcellular location">
    <subcellularLocation>
        <location evidence="1">Membrane</location>
        <topology evidence="1">Multi-pass membrane protein</topology>
    </subcellularLocation>
</comment>
<accession>A0ABR1P4C8</accession>
<feature type="transmembrane region" description="Helical" evidence="5">
    <location>
        <begin position="426"/>
        <end position="446"/>
    </location>
</feature>
<dbReference type="InterPro" id="IPR011701">
    <property type="entry name" value="MFS"/>
</dbReference>
<evidence type="ECO:0000256" key="2">
    <source>
        <dbReference type="ARBA" id="ARBA00022692"/>
    </source>
</evidence>
<feature type="transmembrane region" description="Helical" evidence="5">
    <location>
        <begin position="141"/>
        <end position="159"/>
    </location>
</feature>
<evidence type="ECO:0000259" key="6">
    <source>
        <dbReference type="PROSITE" id="PS50850"/>
    </source>
</evidence>
<feature type="transmembrane region" description="Helical" evidence="5">
    <location>
        <begin position="199"/>
        <end position="217"/>
    </location>
</feature>
<feature type="transmembrane region" description="Helical" evidence="5">
    <location>
        <begin position="492"/>
        <end position="516"/>
    </location>
</feature>
<dbReference type="PANTHER" id="PTHR23502">
    <property type="entry name" value="MAJOR FACILITATOR SUPERFAMILY"/>
    <property type="match status" value="1"/>
</dbReference>
<evidence type="ECO:0000313" key="7">
    <source>
        <dbReference type="EMBL" id="KAK7725895.1"/>
    </source>
</evidence>